<evidence type="ECO:0000259" key="1">
    <source>
        <dbReference type="Pfam" id="PF12697"/>
    </source>
</evidence>
<organism evidence="2 3">
    <name type="scientific">Peribacillus cavernae</name>
    <dbReference type="NCBI Taxonomy" id="1674310"/>
    <lineage>
        <taxon>Bacteria</taxon>
        <taxon>Bacillati</taxon>
        <taxon>Bacillota</taxon>
        <taxon>Bacilli</taxon>
        <taxon>Bacillales</taxon>
        <taxon>Bacillaceae</taxon>
        <taxon>Peribacillus</taxon>
    </lineage>
</organism>
<gene>
    <name evidence="2" type="ORF">ELQ35_04555</name>
</gene>
<reference evidence="2 3" key="1">
    <citation type="submission" date="2018-12" db="EMBL/GenBank/DDBJ databases">
        <title>Bacillus chawlae sp. nov., Bacillus glennii sp. nov., and Bacillus saganii sp. nov. Isolated from the Vehicle Assembly Building at Kennedy Space Center where the Viking Spacecraft were Assembled.</title>
        <authorList>
            <person name="Seuylemezian A."/>
            <person name="Vaishampayan P."/>
        </authorList>
    </citation>
    <scope>NUCLEOTIDE SEQUENCE [LARGE SCALE GENOMIC DNA]</scope>
    <source>
        <strain evidence="2 3">L5</strain>
    </source>
</reference>
<evidence type="ECO:0000313" key="2">
    <source>
        <dbReference type="EMBL" id="RUQ30873.1"/>
    </source>
</evidence>
<dbReference type="Proteomes" id="UP000267430">
    <property type="component" value="Unassembled WGS sequence"/>
</dbReference>
<protein>
    <submittedName>
        <fullName evidence="2">Alpha/beta fold hydrolase</fullName>
    </submittedName>
</protein>
<dbReference type="PRINTS" id="PR00111">
    <property type="entry name" value="ABHYDROLASE"/>
</dbReference>
<dbReference type="SUPFAM" id="SSF53474">
    <property type="entry name" value="alpha/beta-Hydrolases"/>
    <property type="match status" value="1"/>
</dbReference>
<dbReference type="GO" id="GO:0016787">
    <property type="term" value="F:hydrolase activity"/>
    <property type="evidence" value="ECO:0007669"/>
    <property type="project" value="UniProtKB-KW"/>
</dbReference>
<dbReference type="InterPro" id="IPR000073">
    <property type="entry name" value="AB_hydrolase_1"/>
</dbReference>
<dbReference type="EMBL" id="RYZZ01000006">
    <property type="protein sequence ID" value="RUQ30873.1"/>
    <property type="molecule type" value="Genomic_DNA"/>
</dbReference>
<dbReference type="OrthoDB" id="9808398at2"/>
<feature type="domain" description="AB hydrolase-1" evidence="1">
    <location>
        <begin position="30"/>
        <end position="264"/>
    </location>
</feature>
<comment type="caution">
    <text evidence="2">The sequence shown here is derived from an EMBL/GenBank/DDBJ whole genome shotgun (WGS) entry which is preliminary data.</text>
</comment>
<dbReference type="InterPro" id="IPR029058">
    <property type="entry name" value="AB_hydrolase_fold"/>
</dbReference>
<evidence type="ECO:0000313" key="3">
    <source>
        <dbReference type="Proteomes" id="UP000267430"/>
    </source>
</evidence>
<name>A0A3S0VMB5_9BACI</name>
<accession>A0A3S0VMB5</accession>
<sequence length="272" mass="30589">MRGVMILQSKYVMVGNIRTHYLEAGSGEPLVLLHSGEYGGSAQNSWENNIEELSKHFHVYALDMIGYGYTDKLFSFDDAHALRLNHIRDFLNVMCIEEASFIGNSLGGGMILSVAAQEQPIWPIKKIITISGGGPNNPAGHDILNNYDCTKEYMQKILDILFYDEKWKSGEYLDQRYESSIIPGAWETASAARLKSPVGQEKERVLPNYGNVEVPVLICAGDYDTLKFPDYAEKLNSSLSNSNVKMFEKCSHSAHIEYAEQFNELALEFLLK</sequence>
<dbReference type="Pfam" id="PF12697">
    <property type="entry name" value="Abhydrolase_6"/>
    <property type="match status" value="1"/>
</dbReference>
<dbReference type="PANTHER" id="PTHR46438">
    <property type="entry name" value="ALPHA/BETA-HYDROLASES SUPERFAMILY PROTEIN"/>
    <property type="match status" value="1"/>
</dbReference>
<proteinExistence type="predicted"/>
<keyword evidence="2" id="KW-0378">Hydrolase</keyword>
<dbReference type="AlphaFoldDB" id="A0A3S0VMB5"/>
<dbReference type="Gene3D" id="3.40.50.1820">
    <property type="entry name" value="alpha/beta hydrolase"/>
    <property type="match status" value="1"/>
</dbReference>
<keyword evidence="3" id="KW-1185">Reference proteome</keyword>